<protein>
    <submittedName>
        <fullName evidence="2">Eukaryotic translation elongation factor 1 beta 2</fullName>
    </submittedName>
</protein>
<reference evidence="2" key="3">
    <citation type="submission" date="2025-08" db="UniProtKB">
        <authorList>
            <consortium name="Ensembl"/>
        </authorList>
    </citation>
    <scope>IDENTIFICATION</scope>
    <source>
        <strain evidence="2">C57BL/6J</strain>
    </source>
</reference>
<accession>M0QW60</accession>
<reference evidence="2 4" key="1">
    <citation type="journal article" date="2009" name="PLoS Biol.">
        <title>Lineage-specific biology revealed by a finished genome assembly of the mouse.</title>
        <authorList>
            <consortium name="Mouse Genome Sequencing Consortium"/>
            <person name="Church D.M."/>
            <person name="Goodstadt L."/>
            <person name="Hillier L.W."/>
            <person name="Zody M.C."/>
            <person name="Goldstein S."/>
            <person name="She X."/>
            <person name="Bult C.J."/>
            <person name="Agarwala R."/>
            <person name="Cherry J.L."/>
            <person name="DiCuccio M."/>
            <person name="Hlavina W."/>
            <person name="Kapustin Y."/>
            <person name="Meric P."/>
            <person name="Maglott D."/>
            <person name="Birtle Z."/>
            <person name="Marques A.C."/>
            <person name="Graves T."/>
            <person name="Zhou S."/>
            <person name="Teague B."/>
            <person name="Potamousis K."/>
            <person name="Churas C."/>
            <person name="Place M."/>
            <person name="Herschleb J."/>
            <person name="Runnheim R."/>
            <person name="Forrest D."/>
            <person name="Amos-Landgraf J."/>
            <person name="Schwartz D.C."/>
            <person name="Cheng Z."/>
            <person name="Lindblad-Toh K."/>
            <person name="Eichler E.E."/>
            <person name="Ponting C.P."/>
        </authorList>
    </citation>
    <scope>NUCLEOTIDE SEQUENCE [LARGE SCALE GENOMIC DNA]</scope>
    <source>
        <strain evidence="2 4">C57BL/6J</strain>
    </source>
</reference>
<reference evidence="2 4" key="2">
    <citation type="journal article" date="2011" name="PLoS Biol.">
        <title>Modernizing reference genome assemblies.</title>
        <authorList>
            <person name="Church D.M."/>
            <person name="Schneider V.A."/>
            <person name="Graves T."/>
            <person name="Auger K."/>
            <person name="Cunningham F."/>
            <person name="Bouk N."/>
            <person name="Chen H.C."/>
            <person name="Agarwala R."/>
            <person name="McLaren W.M."/>
            <person name="Ritchie G.R."/>
            <person name="Albracht D."/>
            <person name="Kremitzki M."/>
            <person name="Rock S."/>
            <person name="Kotkiewicz H."/>
            <person name="Kremitzki C."/>
            <person name="Wollam A."/>
            <person name="Trani L."/>
            <person name="Fulton L."/>
            <person name="Fulton R."/>
            <person name="Matthews L."/>
            <person name="Whitehead S."/>
            <person name="Chow W."/>
            <person name="Torrance J."/>
            <person name="Dunn M."/>
            <person name="Harden G."/>
            <person name="Threadgold G."/>
            <person name="Wood J."/>
            <person name="Collins J."/>
            <person name="Heath P."/>
            <person name="Griffiths G."/>
            <person name="Pelan S."/>
            <person name="Grafham D."/>
            <person name="Eichler E.E."/>
            <person name="Weinstock G."/>
            <person name="Mardis E.R."/>
            <person name="Wilson R.K."/>
            <person name="Howe K."/>
            <person name="Flicek P."/>
            <person name="Hubbard T."/>
        </authorList>
    </citation>
    <scope>NUCLEOTIDE SEQUENCE [LARGE SCALE GENOMIC DNA]</scope>
    <source>
        <strain evidence="2 4">C57BL/6J</strain>
    </source>
</reference>
<organism evidence="2 4">
    <name type="scientific">Mus musculus</name>
    <name type="common">Mouse</name>
    <dbReference type="NCBI Taxonomy" id="10090"/>
    <lineage>
        <taxon>Eukaryota</taxon>
        <taxon>Metazoa</taxon>
        <taxon>Chordata</taxon>
        <taxon>Craniata</taxon>
        <taxon>Vertebrata</taxon>
        <taxon>Euteleostomi</taxon>
        <taxon>Mammalia</taxon>
        <taxon>Eutheria</taxon>
        <taxon>Euarchontoglires</taxon>
        <taxon>Glires</taxon>
        <taxon>Rodentia</taxon>
        <taxon>Myomorpha</taxon>
        <taxon>Muroidea</taxon>
        <taxon>Muridae</taxon>
        <taxon>Murinae</taxon>
        <taxon>Mus</taxon>
        <taxon>Mus</taxon>
    </lineage>
</organism>
<evidence type="ECO:0000313" key="3">
    <source>
        <dbReference type="MGI" id="MGI:1929520"/>
    </source>
</evidence>
<dbReference type="MGI" id="MGI:1929520">
    <property type="gene designation" value="Eef1b2"/>
</dbReference>
<dbReference type="Antibodypedia" id="34177">
    <property type="antibodies" value="220 antibodies from 30 providers"/>
</dbReference>
<keyword evidence="4" id="KW-1185">Reference proteome</keyword>
<feature type="transmembrane region" description="Helical" evidence="1">
    <location>
        <begin position="39"/>
        <end position="57"/>
    </location>
</feature>
<dbReference type="AGR" id="MGI:1929520"/>
<gene>
    <name evidence="2 3" type="primary">Eef1b2</name>
</gene>
<dbReference type="GeneTree" id="ENSGT00950000183014"/>
<dbReference type="Proteomes" id="UP000000589">
    <property type="component" value="Chromosome 1"/>
</dbReference>
<keyword evidence="1" id="KW-0812">Transmembrane</keyword>
<evidence type="ECO:0000256" key="1">
    <source>
        <dbReference type="SAM" id="Phobius"/>
    </source>
</evidence>
<dbReference type="AlphaFoldDB" id="M0QW60"/>
<keyword evidence="1" id="KW-0472">Membrane</keyword>
<dbReference type="Bgee" id="ENSMUSG00000025967">
    <property type="expression patterns" value="Expressed in hindlimb bud and 92 other cell types or tissues"/>
</dbReference>
<reference evidence="2" key="4">
    <citation type="submission" date="2025-09" db="UniProtKB">
        <authorList>
            <consortium name="Ensembl"/>
        </authorList>
    </citation>
    <scope>IDENTIFICATION</scope>
    <source>
        <strain evidence="2">C57BL/6J</strain>
    </source>
</reference>
<evidence type="ECO:0000313" key="4">
    <source>
        <dbReference type="Proteomes" id="UP000000589"/>
    </source>
</evidence>
<dbReference type="HOGENOM" id="CLU_2793284_0_0_1"/>
<name>M0QW60_MOUSE</name>
<keyword evidence="1" id="KW-1133">Transmembrane helix</keyword>
<evidence type="ECO:0000313" key="2">
    <source>
        <dbReference type="Ensembl" id="ENSMUSP00000137671.2"/>
    </source>
</evidence>
<proteinExistence type="predicted"/>
<dbReference type="VEuPathDB" id="HostDB:ENSMUSG00000025967"/>
<sequence>MGFGDLKTPAGLQVCALVFVSLAGTCHHKQTWQYLKQFLVHHLLTCVMPYVGIITSSRMKKKRPACRE</sequence>
<dbReference type="ExpressionAtlas" id="M0QW60">
    <property type="expression patterns" value="baseline and differential"/>
</dbReference>
<dbReference type="Ensembl" id="ENSMUST00000135877.8">
    <property type="protein sequence ID" value="ENSMUSP00000137671.2"/>
    <property type="gene ID" value="ENSMUSG00000025967.17"/>
</dbReference>